<dbReference type="SUPFAM" id="SSF57016">
    <property type="entry name" value="Plant lectins/antimicrobial peptides"/>
    <property type="match status" value="2"/>
</dbReference>
<feature type="disulfide bond" evidence="3">
    <location>
        <begin position="56"/>
        <end position="70"/>
    </location>
</feature>
<dbReference type="Proteomes" id="UP000039046">
    <property type="component" value="Unassembled WGS sequence"/>
</dbReference>
<dbReference type="EMBL" id="CDHN01000003">
    <property type="protein sequence ID" value="CEJ89670.1"/>
    <property type="molecule type" value="Genomic_DNA"/>
</dbReference>
<feature type="disulfide bond" evidence="3">
    <location>
        <begin position="51"/>
        <end position="63"/>
    </location>
</feature>
<name>A0A0A1TGW4_9HYPO</name>
<dbReference type="SUPFAM" id="SSF53955">
    <property type="entry name" value="Lysozyme-like"/>
    <property type="match status" value="1"/>
</dbReference>
<keyword evidence="1 3" id="KW-0147">Chitin-binding</keyword>
<feature type="signal peptide" evidence="4">
    <location>
        <begin position="1"/>
        <end position="19"/>
    </location>
</feature>
<dbReference type="InterPro" id="IPR001002">
    <property type="entry name" value="Chitin-bd_1"/>
</dbReference>
<dbReference type="PROSITE" id="PS00026">
    <property type="entry name" value="CHIT_BIND_I_1"/>
    <property type="match status" value="1"/>
</dbReference>
<accession>A0A0A1TGW4</accession>
<keyword evidence="4" id="KW-0732">Signal</keyword>
<dbReference type="PANTHER" id="PTHR47849">
    <property type="entry name" value="CHITIN-BINDING LECTIN 1"/>
    <property type="match status" value="1"/>
</dbReference>
<dbReference type="GO" id="GO:0008061">
    <property type="term" value="F:chitin binding"/>
    <property type="evidence" value="ECO:0007669"/>
    <property type="project" value="UniProtKB-UniRule"/>
</dbReference>
<dbReference type="InterPro" id="IPR018371">
    <property type="entry name" value="Chitin-binding_1_CS"/>
</dbReference>
<dbReference type="Gene3D" id="3.30.60.10">
    <property type="entry name" value="Endochitinase-like"/>
    <property type="match status" value="2"/>
</dbReference>
<protein>
    <submittedName>
        <fullName evidence="6">Putative Peptidase M23B</fullName>
    </submittedName>
</protein>
<evidence type="ECO:0000256" key="4">
    <source>
        <dbReference type="SAM" id="SignalP"/>
    </source>
</evidence>
<organism evidence="6 7">
    <name type="scientific">[Torrubiella] hemipterigena</name>
    <dbReference type="NCBI Taxonomy" id="1531966"/>
    <lineage>
        <taxon>Eukaryota</taxon>
        <taxon>Fungi</taxon>
        <taxon>Dikarya</taxon>
        <taxon>Ascomycota</taxon>
        <taxon>Pezizomycotina</taxon>
        <taxon>Sordariomycetes</taxon>
        <taxon>Hypocreomycetidae</taxon>
        <taxon>Hypocreales</taxon>
        <taxon>Clavicipitaceae</taxon>
        <taxon>Clavicipitaceae incertae sedis</taxon>
        <taxon>'Torrubiella' clade</taxon>
    </lineage>
</organism>
<evidence type="ECO:0000259" key="5">
    <source>
        <dbReference type="PROSITE" id="PS50941"/>
    </source>
</evidence>
<feature type="domain" description="Chitin-binding type-1" evidence="5">
    <location>
        <begin position="42"/>
        <end position="86"/>
    </location>
</feature>
<dbReference type="InterPro" id="IPR036861">
    <property type="entry name" value="Endochitinase-like_sf"/>
</dbReference>
<dbReference type="OrthoDB" id="1193027at2759"/>
<dbReference type="InterPro" id="IPR023346">
    <property type="entry name" value="Lysozyme-like_dom_sf"/>
</dbReference>
<keyword evidence="7" id="KW-1185">Reference proteome</keyword>
<dbReference type="CDD" id="cd00035">
    <property type="entry name" value="ChtBD1"/>
    <property type="match status" value="2"/>
</dbReference>
<evidence type="ECO:0000256" key="2">
    <source>
        <dbReference type="ARBA" id="ARBA00023157"/>
    </source>
</evidence>
<dbReference type="Gene3D" id="1.10.530.10">
    <property type="match status" value="1"/>
</dbReference>
<sequence>MKHSFAGLAALFMAAAVTAIPASSHLSERQPDLSFSNLVTRAGECSSSANCPAGNCCSKYGYCGTGPDYCSGSQGNCGNTGAPCASGQCCSQYGYCGTGPDYCGTTTPPSGGDPPPTGGGGGVTCTSRRLYQGDGSTGAGWPAQSTWSSFDTIWSVNQNLIASSCTQFGQTNNSPTETANMKAAILSIAQSSGVDSRFILATIMQESKGCVRVPTTFGSVSNPGLMQDHDGPHSCYNVNPCPNDQIVGMIADGTTGTSSGEGLLQILNRLSTSGAQKVYQAARIYNSGSIPASGNLSEGGATSSYASDIADRLGGCVF</sequence>
<evidence type="ECO:0000313" key="7">
    <source>
        <dbReference type="Proteomes" id="UP000039046"/>
    </source>
</evidence>
<proteinExistence type="predicted"/>
<feature type="chain" id="PRO_5001979649" evidence="4">
    <location>
        <begin position="20"/>
        <end position="318"/>
    </location>
</feature>
<comment type="caution">
    <text evidence="3">Lacks conserved residue(s) required for the propagation of feature annotation.</text>
</comment>
<evidence type="ECO:0000256" key="1">
    <source>
        <dbReference type="ARBA" id="ARBA00022669"/>
    </source>
</evidence>
<dbReference type="AlphaFoldDB" id="A0A0A1TGW4"/>
<reference evidence="6 7" key="1">
    <citation type="journal article" date="2015" name="Genome Announc.">
        <title>Draft Genome Sequence and Gene Annotation of the Entomopathogenic Fungus Verticillium hemipterigenum.</title>
        <authorList>
            <person name="Horn F."/>
            <person name="Habel A."/>
            <person name="Scharf D.H."/>
            <person name="Dworschak J."/>
            <person name="Brakhage A.A."/>
            <person name="Guthke R."/>
            <person name="Hertweck C."/>
            <person name="Linde J."/>
        </authorList>
    </citation>
    <scope>NUCLEOTIDE SEQUENCE [LARGE SCALE GENOMIC DNA]</scope>
</reference>
<dbReference type="SMART" id="SM00270">
    <property type="entry name" value="ChtBD1"/>
    <property type="match status" value="2"/>
</dbReference>
<dbReference type="PROSITE" id="PS50941">
    <property type="entry name" value="CHIT_BIND_I_2"/>
    <property type="match status" value="1"/>
</dbReference>
<dbReference type="HOGENOM" id="CLU_075892_0_0_1"/>
<evidence type="ECO:0000313" key="6">
    <source>
        <dbReference type="EMBL" id="CEJ89670.1"/>
    </source>
</evidence>
<evidence type="ECO:0000256" key="3">
    <source>
        <dbReference type="PROSITE-ProRule" id="PRU00261"/>
    </source>
</evidence>
<dbReference type="Pfam" id="PF00187">
    <property type="entry name" value="Chitin_bind_1"/>
    <property type="match status" value="1"/>
</dbReference>
<keyword evidence="2 3" id="KW-1015">Disulfide bond</keyword>
<dbReference type="PANTHER" id="PTHR47849:SF12">
    <property type="match status" value="1"/>
</dbReference>
<gene>
    <name evidence="6" type="ORF">VHEMI05497</name>
</gene>